<evidence type="ECO:0000313" key="3">
    <source>
        <dbReference type="Proteomes" id="UP000013776"/>
    </source>
</evidence>
<dbReference type="OrthoDB" id="20844at2759"/>
<feature type="region of interest" description="Disordered" evidence="1">
    <location>
        <begin position="297"/>
        <end position="406"/>
    </location>
</feature>
<feature type="compositionally biased region" description="Basic and acidic residues" evidence="1">
    <location>
        <begin position="250"/>
        <end position="263"/>
    </location>
</feature>
<dbReference type="InterPro" id="IPR007149">
    <property type="entry name" value="Leo1"/>
</dbReference>
<dbReference type="STRING" id="1097556.R4XFL8"/>
<dbReference type="Pfam" id="PF04004">
    <property type="entry name" value="Leo1"/>
    <property type="match status" value="1"/>
</dbReference>
<evidence type="ECO:0008006" key="4">
    <source>
        <dbReference type="Google" id="ProtNLM"/>
    </source>
</evidence>
<feature type="compositionally biased region" description="Acidic residues" evidence="1">
    <location>
        <begin position="299"/>
        <end position="315"/>
    </location>
</feature>
<dbReference type="GO" id="GO:0006368">
    <property type="term" value="P:transcription elongation by RNA polymerase II"/>
    <property type="evidence" value="ECO:0007669"/>
    <property type="project" value="InterPro"/>
</dbReference>
<dbReference type="AlphaFoldDB" id="R4XFL8"/>
<feature type="compositionally biased region" description="Acidic residues" evidence="1">
    <location>
        <begin position="346"/>
        <end position="370"/>
    </location>
</feature>
<comment type="caution">
    <text evidence="2">The sequence shown here is derived from an EMBL/GenBank/DDBJ whole genome shotgun (WGS) entry which is preliminary data.</text>
</comment>
<dbReference type="GO" id="GO:0032968">
    <property type="term" value="P:positive regulation of transcription elongation by RNA polymerase II"/>
    <property type="evidence" value="ECO:0007669"/>
    <property type="project" value="TreeGrafter"/>
</dbReference>
<protein>
    <recommendedName>
        <fullName evidence="4">RNA polymerase-associated protein LEO1</fullName>
    </recommendedName>
</protein>
<dbReference type="GO" id="GO:0016593">
    <property type="term" value="C:Cdc73/Paf1 complex"/>
    <property type="evidence" value="ECO:0007669"/>
    <property type="project" value="InterPro"/>
</dbReference>
<organism evidence="2 3">
    <name type="scientific">Taphrina deformans (strain PYCC 5710 / ATCC 11124 / CBS 356.35 / IMI 108563 / JCM 9778 / NBRC 8474)</name>
    <name type="common">Peach leaf curl fungus</name>
    <name type="synonym">Lalaria deformans</name>
    <dbReference type="NCBI Taxonomy" id="1097556"/>
    <lineage>
        <taxon>Eukaryota</taxon>
        <taxon>Fungi</taxon>
        <taxon>Dikarya</taxon>
        <taxon>Ascomycota</taxon>
        <taxon>Taphrinomycotina</taxon>
        <taxon>Taphrinomycetes</taxon>
        <taxon>Taphrinales</taxon>
        <taxon>Taphrinaceae</taxon>
        <taxon>Taphrina</taxon>
    </lineage>
</organism>
<evidence type="ECO:0000256" key="1">
    <source>
        <dbReference type="SAM" id="MobiDB-lite"/>
    </source>
</evidence>
<gene>
    <name evidence="2" type="ORF">TAPDE_004934</name>
</gene>
<accession>R4XFL8</accession>
<dbReference type="EMBL" id="CAHR02000248">
    <property type="protein sequence ID" value="CCG84473.1"/>
    <property type="molecule type" value="Genomic_DNA"/>
</dbReference>
<name>R4XFL8_TAPDE</name>
<sequence length="406" mass="45722">MSSEVEDLFGDEVVVEADVGKLPSDVLDDALSDKDDLFGDEEVVENNEIEPVDEEIEEISTEVVVPNIQAPKSDSGNIYLAKLPSFLDINALPYDPDVLLTEIQQSTAMTADNDERMTKKRSLVNTLRWRHKATPDGFESRQSNARFVRWSDGTMSLQVGEELFDVPIKNMSREHSYLTLMHADEGLLRGVQRFSNSMTFQPFGLSSKSHAELKADIARRAITSKGRTVKLHTEMIDPADFQKQAIKADNEKQKARRRLDNQKARVMGHSNAGRDRTQLTARYLDDSDEELNNVRQSYAEDDDDGFVEDDEDDQDSAGRERLQALKDAGAAEYKNRSSKKARRDSDEELESGDESIVYEDGAEDVSEEEAVMTPKRGNSPVLTDPAPRNRKLKRRIADSDDESLED</sequence>
<dbReference type="VEuPathDB" id="FungiDB:TAPDE_004934"/>
<keyword evidence="3" id="KW-1185">Reference proteome</keyword>
<feature type="region of interest" description="Disordered" evidence="1">
    <location>
        <begin position="250"/>
        <end position="278"/>
    </location>
</feature>
<dbReference type="PANTHER" id="PTHR23146">
    <property type="entry name" value="LEO1 PROTEIN"/>
    <property type="match status" value="1"/>
</dbReference>
<proteinExistence type="predicted"/>
<dbReference type="eggNOG" id="KOG2428">
    <property type="taxonomic scope" value="Eukaryota"/>
</dbReference>
<reference evidence="2 3" key="1">
    <citation type="journal article" date="2013" name="MBio">
        <title>Genome sequencing of the plant pathogen Taphrina deformans, the causal agent of peach leaf curl.</title>
        <authorList>
            <person name="Cisse O.H."/>
            <person name="Almeida J.M.G.C.F."/>
            <person name="Fonseca A."/>
            <person name="Kumar A.A."/>
            <person name="Salojaervi J."/>
            <person name="Overmyer K."/>
            <person name="Hauser P.M."/>
            <person name="Pagni M."/>
        </authorList>
    </citation>
    <scope>NUCLEOTIDE SEQUENCE [LARGE SCALE GENOMIC DNA]</scope>
    <source>
        <strain evidence="3">PYCC 5710 / ATCC 11124 / CBS 356.35 / IMI 108563 / JCM 9778 / NBRC 8474</strain>
    </source>
</reference>
<dbReference type="Proteomes" id="UP000013776">
    <property type="component" value="Unassembled WGS sequence"/>
</dbReference>
<evidence type="ECO:0000313" key="2">
    <source>
        <dbReference type="EMBL" id="CCG84473.1"/>
    </source>
</evidence>
<dbReference type="GO" id="GO:1990269">
    <property type="term" value="F:RNA polymerase II C-terminal domain phosphoserine binding"/>
    <property type="evidence" value="ECO:0007669"/>
    <property type="project" value="TreeGrafter"/>
</dbReference>
<dbReference type="PANTHER" id="PTHR23146:SF0">
    <property type="entry name" value="RNA POLYMERASE-ASSOCIATED PROTEIN LEO1"/>
    <property type="match status" value="1"/>
</dbReference>